<dbReference type="EnsemblPlants" id="OBART04G01920.1">
    <property type="protein sequence ID" value="OBART04G01920.1"/>
    <property type="gene ID" value="OBART04G01920"/>
</dbReference>
<organism evidence="2">
    <name type="scientific">Oryza barthii</name>
    <dbReference type="NCBI Taxonomy" id="65489"/>
    <lineage>
        <taxon>Eukaryota</taxon>
        <taxon>Viridiplantae</taxon>
        <taxon>Streptophyta</taxon>
        <taxon>Embryophyta</taxon>
        <taxon>Tracheophyta</taxon>
        <taxon>Spermatophyta</taxon>
        <taxon>Magnoliopsida</taxon>
        <taxon>Liliopsida</taxon>
        <taxon>Poales</taxon>
        <taxon>Poaceae</taxon>
        <taxon>BOP clade</taxon>
        <taxon>Oryzoideae</taxon>
        <taxon>Oryzeae</taxon>
        <taxon>Oryzinae</taxon>
        <taxon>Oryza</taxon>
    </lineage>
</organism>
<reference evidence="2" key="1">
    <citation type="journal article" date="2009" name="Rice">
        <title>De Novo Next Generation Sequencing of Plant Genomes.</title>
        <authorList>
            <person name="Rounsley S."/>
            <person name="Marri P.R."/>
            <person name="Yu Y."/>
            <person name="He R."/>
            <person name="Sisneros N."/>
            <person name="Goicoechea J.L."/>
            <person name="Lee S.J."/>
            <person name="Angelova A."/>
            <person name="Kudrna D."/>
            <person name="Luo M."/>
            <person name="Affourtit J."/>
            <person name="Desany B."/>
            <person name="Knight J."/>
            <person name="Niazi F."/>
            <person name="Egholm M."/>
            <person name="Wing R.A."/>
        </authorList>
    </citation>
    <scope>NUCLEOTIDE SEQUENCE [LARGE SCALE GENOMIC DNA]</scope>
    <source>
        <strain evidence="2">cv. IRGC 105608</strain>
    </source>
</reference>
<proteinExistence type="predicted"/>
<dbReference type="HOGENOM" id="CLU_2065072_0_0_1"/>
<keyword evidence="3" id="KW-1185">Reference proteome</keyword>
<dbReference type="AlphaFoldDB" id="A0A0D3FSC6"/>
<evidence type="ECO:0000313" key="2">
    <source>
        <dbReference type="EnsemblPlants" id="OBART04G01920.1"/>
    </source>
</evidence>
<accession>A0A0D3FSC6</accession>
<name>A0A0D3FSC6_9ORYZ</name>
<dbReference type="Proteomes" id="UP000026960">
    <property type="component" value="Chromosome 4"/>
</dbReference>
<evidence type="ECO:0000313" key="3">
    <source>
        <dbReference type="Proteomes" id="UP000026960"/>
    </source>
</evidence>
<evidence type="ECO:0000256" key="1">
    <source>
        <dbReference type="SAM" id="MobiDB-lite"/>
    </source>
</evidence>
<dbReference type="Gramene" id="OBART04G01920.1">
    <property type="protein sequence ID" value="OBART04G01920.1"/>
    <property type="gene ID" value="OBART04G01920"/>
</dbReference>
<sequence length="119" mass="13153">MAGTLLAKANLIPQPQQGAHRRLKGTQLRKVTSHSRSRKRRVRRPKGDVTQQYCLVQPKEKAPQAGEAAAATPTPPEQQPQSTNPRAFLTKVAIVDMPIDEQHSSTENHKIDSAEKLSD</sequence>
<feature type="region of interest" description="Disordered" evidence="1">
    <location>
        <begin position="1"/>
        <end position="119"/>
    </location>
</feature>
<feature type="compositionally biased region" description="Basic residues" evidence="1">
    <location>
        <begin position="31"/>
        <end position="44"/>
    </location>
</feature>
<feature type="compositionally biased region" description="Basic and acidic residues" evidence="1">
    <location>
        <begin position="100"/>
        <end position="119"/>
    </location>
</feature>
<feature type="compositionally biased region" description="Low complexity" evidence="1">
    <location>
        <begin position="63"/>
        <end position="72"/>
    </location>
</feature>
<protein>
    <submittedName>
        <fullName evidence="2">Uncharacterized protein</fullName>
    </submittedName>
</protein>
<reference evidence="2" key="2">
    <citation type="submission" date="2015-03" db="UniProtKB">
        <authorList>
            <consortium name="EnsemblPlants"/>
        </authorList>
    </citation>
    <scope>IDENTIFICATION</scope>
</reference>
<dbReference type="PaxDb" id="65489-OBART04G01920.1"/>